<protein>
    <submittedName>
        <fullName evidence="2">Uncharacterized protein</fullName>
    </submittedName>
</protein>
<dbReference type="AlphaFoldDB" id="A0A6M3Y403"/>
<organism evidence="2">
    <name type="scientific">viral metagenome</name>
    <dbReference type="NCBI Taxonomy" id="1070528"/>
    <lineage>
        <taxon>unclassified sequences</taxon>
        <taxon>metagenomes</taxon>
        <taxon>organismal metagenomes</taxon>
    </lineage>
</organism>
<accession>A0A6M3Y403</accession>
<keyword evidence="1" id="KW-0175">Coiled coil</keyword>
<evidence type="ECO:0000256" key="1">
    <source>
        <dbReference type="SAM" id="Coils"/>
    </source>
</evidence>
<evidence type="ECO:0000313" key="2">
    <source>
        <dbReference type="EMBL" id="QJI04812.1"/>
    </source>
</evidence>
<proteinExistence type="predicted"/>
<sequence>MIEFRIKTWSCECGYSQDFEPISELMIKNGFSGINCPSCKKGELVKETDENKKKKMRVREEHDEIEDIEEKKVKIVRKEEFKTPKEIQALRDKYEDK</sequence>
<name>A0A6M3Y403_9ZZZZ</name>
<feature type="coiled-coil region" evidence="1">
    <location>
        <begin position="51"/>
        <end position="78"/>
    </location>
</feature>
<dbReference type="EMBL" id="MT145190">
    <property type="protein sequence ID" value="QJI04812.1"/>
    <property type="molecule type" value="Genomic_DNA"/>
</dbReference>
<gene>
    <name evidence="2" type="ORF">MM415A00115_0047</name>
</gene>
<reference evidence="2" key="1">
    <citation type="submission" date="2020-03" db="EMBL/GenBank/DDBJ databases">
        <title>The deep terrestrial virosphere.</title>
        <authorList>
            <person name="Holmfeldt K."/>
            <person name="Nilsson E."/>
            <person name="Simone D."/>
            <person name="Lopez-Fernandez M."/>
            <person name="Wu X."/>
            <person name="de Brujin I."/>
            <person name="Lundin D."/>
            <person name="Andersson A."/>
            <person name="Bertilsson S."/>
            <person name="Dopson M."/>
        </authorList>
    </citation>
    <scope>NUCLEOTIDE SEQUENCE</scope>
    <source>
        <strain evidence="2">MM415A00115</strain>
    </source>
</reference>